<sequence length="445" mass="47772">MTDPVAALQALVRIPTVSSRDAAAVDHDAFERLAAELRRWFPLLHERLELTPIADHAFLARWRGASDARPVILMAHLDVVPPAGAWTRDPFGGELADGAVHGRGALDDKGCVVAICAAVESLLARGVTPAYDVWLSFGCDEEVSGGAAQAAVEELRRRGVRPWFVLDEGGAVATEAFPGVFVPVAVVGVAEKGTTSLELSVTGDGGHASTPRRRGPTVRLARAIRRLDRAPMPVRLPEPTVELFRRMAPHAPAPLRPVLRHADRLAPALARVLTRLGPEPAALVRTTVAITTLSGSPALNVIASTATAGVNVRVMVGETAADVVARLRDAIADDRVRIRLVEEGEPSPVSPRDDAFAHLEDVIGAVFPDAVVAPYVVLAATDARFFHAICERVYRFAPFRMTPAQRRSIHAADEHLRVDDLIDGVGFYERLIEGLGRPRARRGAG</sequence>
<keyword evidence="5" id="KW-0862">Zinc</keyword>
<dbReference type="PANTHER" id="PTHR45962">
    <property type="entry name" value="N-FATTY-ACYL-AMINO ACID SYNTHASE/HYDROLASE PM20D1"/>
    <property type="match status" value="1"/>
</dbReference>
<feature type="domain" description="Peptidase M20 dimerisation" evidence="6">
    <location>
        <begin position="189"/>
        <end position="333"/>
    </location>
</feature>
<evidence type="ECO:0000256" key="3">
    <source>
        <dbReference type="ARBA" id="ARBA00022723"/>
    </source>
</evidence>
<protein>
    <submittedName>
        <fullName evidence="7">M20/M25/M40 family metallo-hydrolase</fullName>
    </submittedName>
</protein>
<evidence type="ECO:0000313" key="8">
    <source>
        <dbReference type="Proteomes" id="UP001556631"/>
    </source>
</evidence>
<keyword evidence="3" id="KW-0479">Metal-binding</keyword>
<organism evidence="7 8">
    <name type="scientific">Nocardioides eburneus</name>
    <dbReference type="NCBI Taxonomy" id="3231482"/>
    <lineage>
        <taxon>Bacteria</taxon>
        <taxon>Bacillati</taxon>
        <taxon>Actinomycetota</taxon>
        <taxon>Actinomycetes</taxon>
        <taxon>Propionibacteriales</taxon>
        <taxon>Nocardioidaceae</taxon>
        <taxon>Nocardioides</taxon>
    </lineage>
</organism>
<dbReference type="EMBL" id="JBFPJR010000017">
    <property type="protein sequence ID" value="MEX0428191.1"/>
    <property type="molecule type" value="Genomic_DNA"/>
</dbReference>
<evidence type="ECO:0000256" key="1">
    <source>
        <dbReference type="ARBA" id="ARBA00006247"/>
    </source>
</evidence>
<evidence type="ECO:0000256" key="4">
    <source>
        <dbReference type="ARBA" id="ARBA00022801"/>
    </source>
</evidence>
<accession>A0ABV3SZ19</accession>
<proteinExistence type="inferred from homology"/>
<evidence type="ECO:0000313" key="7">
    <source>
        <dbReference type="EMBL" id="MEX0428191.1"/>
    </source>
</evidence>
<evidence type="ECO:0000259" key="6">
    <source>
        <dbReference type="Pfam" id="PF07687"/>
    </source>
</evidence>
<name>A0ABV3SZ19_9ACTN</name>
<dbReference type="Pfam" id="PF07687">
    <property type="entry name" value="M20_dimer"/>
    <property type="match status" value="1"/>
</dbReference>
<dbReference type="InterPro" id="IPR011650">
    <property type="entry name" value="Peptidase_M20_dimer"/>
</dbReference>
<reference evidence="7 8" key="1">
    <citation type="submission" date="2024-07" db="EMBL/GenBank/DDBJ databases">
        <authorList>
            <person name="Lee S."/>
            <person name="Kang M."/>
        </authorList>
    </citation>
    <scope>NUCLEOTIDE SEQUENCE [LARGE SCALE GENOMIC DNA]</scope>
    <source>
        <strain evidence="7 8">DS6</strain>
    </source>
</reference>
<keyword evidence="4" id="KW-0378">Hydrolase</keyword>
<keyword evidence="2" id="KW-0645">Protease</keyword>
<dbReference type="SUPFAM" id="SSF53187">
    <property type="entry name" value="Zn-dependent exopeptidases"/>
    <property type="match status" value="1"/>
</dbReference>
<dbReference type="SUPFAM" id="SSF55031">
    <property type="entry name" value="Bacterial exopeptidase dimerisation domain"/>
    <property type="match status" value="1"/>
</dbReference>
<dbReference type="InterPro" id="IPR002933">
    <property type="entry name" value="Peptidase_M20"/>
</dbReference>
<dbReference type="RefSeq" id="WP_367994159.1">
    <property type="nucleotide sequence ID" value="NZ_JBFPJR010000017.1"/>
</dbReference>
<dbReference type="InterPro" id="IPR047177">
    <property type="entry name" value="Pept_M20A"/>
</dbReference>
<dbReference type="Gene3D" id="3.40.630.10">
    <property type="entry name" value="Zn peptidases"/>
    <property type="match status" value="1"/>
</dbReference>
<keyword evidence="8" id="KW-1185">Reference proteome</keyword>
<dbReference type="Proteomes" id="UP001556631">
    <property type="component" value="Unassembled WGS sequence"/>
</dbReference>
<gene>
    <name evidence="7" type="ORF">AB3X52_11220</name>
</gene>
<evidence type="ECO:0000256" key="5">
    <source>
        <dbReference type="ARBA" id="ARBA00022833"/>
    </source>
</evidence>
<dbReference type="InterPro" id="IPR036264">
    <property type="entry name" value="Bact_exopeptidase_dim_dom"/>
</dbReference>
<dbReference type="Pfam" id="PF01546">
    <property type="entry name" value="Peptidase_M20"/>
    <property type="match status" value="1"/>
</dbReference>
<dbReference type="Gene3D" id="1.10.150.900">
    <property type="match status" value="1"/>
</dbReference>
<comment type="caution">
    <text evidence="7">The sequence shown here is derived from an EMBL/GenBank/DDBJ whole genome shotgun (WGS) entry which is preliminary data.</text>
</comment>
<dbReference type="PANTHER" id="PTHR45962:SF1">
    <property type="entry name" value="N-FATTY-ACYL-AMINO ACID SYNTHASE_HYDROLASE PM20D1"/>
    <property type="match status" value="1"/>
</dbReference>
<evidence type="ECO:0000256" key="2">
    <source>
        <dbReference type="ARBA" id="ARBA00022670"/>
    </source>
</evidence>
<dbReference type="Gene3D" id="3.30.70.360">
    <property type="match status" value="1"/>
</dbReference>
<comment type="similarity">
    <text evidence="1">Belongs to the peptidase M20A family.</text>
</comment>